<proteinExistence type="predicted"/>
<organism evidence="1 2">
    <name type="scientific">Romanomermis culicivorax</name>
    <name type="common">Nematode worm</name>
    <dbReference type="NCBI Taxonomy" id="13658"/>
    <lineage>
        <taxon>Eukaryota</taxon>
        <taxon>Metazoa</taxon>
        <taxon>Ecdysozoa</taxon>
        <taxon>Nematoda</taxon>
        <taxon>Enoplea</taxon>
        <taxon>Dorylaimia</taxon>
        <taxon>Mermithida</taxon>
        <taxon>Mermithoidea</taxon>
        <taxon>Mermithidae</taxon>
        <taxon>Romanomermis</taxon>
    </lineage>
</organism>
<dbReference type="WBParaSite" id="nRc.2.0.1.t20857-RA">
    <property type="protein sequence ID" value="nRc.2.0.1.t20857-RA"/>
    <property type="gene ID" value="nRc.2.0.1.g20857"/>
</dbReference>
<reference evidence="2" key="1">
    <citation type="submission" date="2022-11" db="UniProtKB">
        <authorList>
            <consortium name="WormBaseParasite"/>
        </authorList>
    </citation>
    <scope>IDENTIFICATION</scope>
</reference>
<evidence type="ECO:0000313" key="1">
    <source>
        <dbReference type="Proteomes" id="UP000887565"/>
    </source>
</evidence>
<dbReference type="Proteomes" id="UP000887565">
    <property type="component" value="Unplaced"/>
</dbReference>
<evidence type="ECO:0000313" key="2">
    <source>
        <dbReference type="WBParaSite" id="nRc.2.0.1.t20857-RA"/>
    </source>
</evidence>
<dbReference type="AlphaFoldDB" id="A0A915J314"/>
<name>A0A915J314_ROMCU</name>
<protein>
    <submittedName>
        <fullName evidence="2">Uncharacterized protein</fullName>
    </submittedName>
</protein>
<accession>A0A915J314</accession>
<sequence length="124" mass="14145">MWIDGPVAETVQEVSEKKLDTQLAVPDRQGWAVVWHKSLEEEEVEQDTDTEEQQLVDTVVEHKADSRLVIYQECLRFDFEFKNDLAGVLSKRAPLVSLVILNVKISSIIVTNSPNEMVKSCFLQ</sequence>
<keyword evidence="1" id="KW-1185">Reference proteome</keyword>